<evidence type="ECO:0000313" key="2">
    <source>
        <dbReference type="EMBL" id="KAK1736457.1"/>
    </source>
</evidence>
<feature type="region of interest" description="Disordered" evidence="1">
    <location>
        <begin position="1"/>
        <end position="74"/>
    </location>
</feature>
<feature type="compositionally biased region" description="Polar residues" evidence="1">
    <location>
        <begin position="1"/>
        <end position="10"/>
    </location>
</feature>
<gene>
    <name evidence="2" type="ORF">QTG54_013057</name>
</gene>
<sequence>MDKANASPTKQRYIASGASPPRHAASGSSFKTVSISKTTAATDNMSIDDDRAASSKKGYRKKPPSPSTTIPTNSSGTVFAFLENLFCCGVDTTDDAKQERKKEADNDFLGRIITCHIITCNCEGCTDCGGKYPDISGDHPMNEAQ</sequence>
<dbReference type="EMBL" id="JATAAI010000029">
    <property type="protein sequence ID" value="KAK1736457.1"/>
    <property type="molecule type" value="Genomic_DNA"/>
</dbReference>
<feature type="compositionally biased region" description="Polar residues" evidence="1">
    <location>
        <begin position="26"/>
        <end position="45"/>
    </location>
</feature>
<comment type="caution">
    <text evidence="2">The sequence shown here is derived from an EMBL/GenBank/DDBJ whole genome shotgun (WGS) entry which is preliminary data.</text>
</comment>
<dbReference type="AlphaFoldDB" id="A0AAD8XZ95"/>
<keyword evidence="3" id="KW-1185">Reference proteome</keyword>
<proteinExistence type="predicted"/>
<evidence type="ECO:0000256" key="1">
    <source>
        <dbReference type="SAM" id="MobiDB-lite"/>
    </source>
</evidence>
<reference evidence="2" key="1">
    <citation type="submission" date="2023-06" db="EMBL/GenBank/DDBJ databases">
        <title>Survivors Of The Sea: Transcriptome response of Skeletonema marinoi to long-term dormancy.</title>
        <authorList>
            <person name="Pinder M.I.M."/>
            <person name="Kourtchenko O."/>
            <person name="Robertson E.K."/>
            <person name="Larsson T."/>
            <person name="Maumus F."/>
            <person name="Osuna-Cruz C.M."/>
            <person name="Vancaester E."/>
            <person name="Stenow R."/>
            <person name="Vandepoele K."/>
            <person name="Ploug H."/>
            <person name="Bruchert V."/>
            <person name="Godhe A."/>
            <person name="Topel M."/>
        </authorList>
    </citation>
    <scope>NUCLEOTIDE SEQUENCE</scope>
    <source>
        <strain evidence="2">R05AC</strain>
    </source>
</reference>
<protein>
    <submittedName>
        <fullName evidence="2">Uncharacterized protein</fullName>
    </submittedName>
</protein>
<evidence type="ECO:0000313" key="3">
    <source>
        <dbReference type="Proteomes" id="UP001224775"/>
    </source>
</evidence>
<name>A0AAD8XZ95_9STRA</name>
<accession>A0AAD8XZ95</accession>
<organism evidence="2 3">
    <name type="scientific">Skeletonema marinoi</name>
    <dbReference type="NCBI Taxonomy" id="267567"/>
    <lineage>
        <taxon>Eukaryota</taxon>
        <taxon>Sar</taxon>
        <taxon>Stramenopiles</taxon>
        <taxon>Ochrophyta</taxon>
        <taxon>Bacillariophyta</taxon>
        <taxon>Coscinodiscophyceae</taxon>
        <taxon>Thalassiosirophycidae</taxon>
        <taxon>Thalassiosirales</taxon>
        <taxon>Skeletonemataceae</taxon>
        <taxon>Skeletonema</taxon>
        <taxon>Skeletonema marinoi-dohrnii complex</taxon>
    </lineage>
</organism>
<dbReference type="Proteomes" id="UP001224775">
    <property type="component" value="Unassembled WGS sequence"/>
</dbReference>